<dbReference type="InterPro" id="IPR019355">
    <property type="entry name" value="Cell_cycle_regulator_Mat89Bb"/>
</dbReference>
<evidence type="ECO:0000313" key="11">
    <source>
        <dbReference type="Proteomes" id="UP000789759"/>
    </source>
</evidence>
<evidence type="ECO:0000256" key="4">
    <source>
        <dbReference type="ARBA" id="ARBA00022618"/>
    </source>
</evidence>
<reference evidence="10" key="1">
    <citation type="submission" date="2021-06" db="EMBL/GenBank/DDBJ databases">
        <authorList>
            <person name="Kallberg Y."/>
            <person name="Tangrot J."/>
            <person name="Rosling A."/>
        </authorList>
    </citation>
    <scope>NUCLEOTIDE SEQUENCE</scope>
    <source>
        <strain evidence="10">FL966</strain>
    </source>
</reference>
<keyword evidence="7" id="KW-0131">Cell cycle</keyword>
<dbReference type="OrthoDB" id="5844105at2759"/>
<evidence type="ECO:0000256" key="8">
    <source>
        <dbReference type="ARBA" id="ARBA00061603"/>
    </source>
</evidence>
<keyword evidence="5" id="KW-0498">Mitosis</keyword>
<feature type="region of interest" description="Disordered" evidence="9">
    <location>
        <begin position="736"/>
        <end position="761"/>
    </location>
</feature>
<evidence type="ECO:0000256" key="1">
    <source>
        <dbReference type="ARBA" id="ARBA00004123"/>
    </source>
</evidence>
<keyword evidence="3" id="KW-0963">Cytoplasm</keyword>
<organism evidence="10 11">
    <name type="scientific">Cetraspora pellucida</name>
    <dbReference type="NCBI Taxonomy" id="1433469"/>
    <lineage>
        <taxon>Eukaryota</taxon>
        <taxon>Fungi</taxon>
        <taxon>Fungi incertae sedis</taxon>
        <taxon>Mucoromycota</taxon>
        <taxon>Glomeromycotina</taxon>
        <taxon>Glomeromycetes</taxon>
        <taxon>Diversisporales</taxon>
        <taxon>Gigasporaceae</taxon>
        <taxon>Cetraspora</taxon>
    </lineage>
</organism>
<keyword evidence="11" id="KW-1185">Reference proteome</keyword>
<protein>
    <submittedName>
        <fullName evidence="10">5431_t:CDS:1</fullName>
    </submittedName>
</protein>
<comment type="caution">
    <text evidence="10">The sequence shown here is derived from an EMBL/GenBank/DDBJ whole genome shotgun (WGS) entry which is preliminary data.</text>
</comment>
<dbReference type="GO" id="GO:0007346">
    <property type="term" value="P:regulation of mitotic cell cycle"/>
    <property type="evidence" value="ECO:0007669"/>
    <property type="project" value="TreeGrafter"/>
</dbReference>
<dbReference type="GO" id="GO:0051301">
    <property type="term" value="P:cell division"/>
    <property type="evidence" value="ECO:0007669"/>
    <property type="project" value="UniProtKB-KW"/>
</dbReference>
<dbReference type="PANTHER" id="PTHR12955:SF1">
    <property type="entry name" value="INTEGRATOR COMPLEX SUBUNIT 13"/>
    <property type="match status" value="1"/>
</dbReference>
<dbReference type="GO" id="GO:0032039">
    <property type="term" value="C:integrator complex"/>
    <property type="evidence" value="ECO:0007669"/>
    <property type="project" value="TreeGrafter"/>
</dbReference>
<sequence>MTFYERTTILLDCHPDTQSPCVPELEDSLVVPPCPLWSCFVEATLEYCRVVFDLFDTSNSTRPVSVHIAGVPLERSILNTWQEQNLKQIADNFTFISPTSVSPSPARLTHALESSLKALNDPESDKKFNARFILILMGKGDEQQFRYQETRSHKIVDIRNMIRGILAQQENLFKDKFRLLKRCHFDILRVLPSFEIISEDIPWTKIHVENLSTEFSATIYNILPGRKRLTRSMLHLVQLHHNLHTLRLLEVPMKKSDNTKTTYEIELLYQANNHKPGNSSITAGHASKPRLFEPDYFKDRQTIVKWIKQKLYSLEGTITRCSHMVTPIDISVPTRVLITSLAKGAIYALTDPSLSANSNNQSTIRSENSPPIKPLFSHILIFREGALYVHCQHINHGKNAHLLDAINFEVPSQLVVSPKLDISMYSQFFEPFIIKPNLVNRRPINKIIKVSGHEVKSTQTLDIETRWLKIALSSNNDIILKLQSSLSEGQATLVHDILSELKKLLCVETPPNDYAKISNNILDRLFALGRGSDSFTNQKNAVALLKLIPIISEAFQSTSPEHAEMHEIMTGRVRPDGTENKPLPIPQSSDLPNITSNLTTETILNPKEETKETQIGWKQLDQYSSMTYKEQQEMDGAESTNLSQQMSMRTRGQHYRVRGGFGGRRPQRGFSDFGRSQTPDINDDNRNSGPVPYLQYNAPSVFGIKKEQEQYMSRLGKSNSLLYQYWIGKRNARESKGIKRKDFDGQLPLTESSTQDEKFEQ</sequence>
<comment type="similarity">
    <text evidence="8">Belongs to the Integrator subunit 13 family.</text>
</comment>
<accession>A0A9N9D541</accession>
<dbReference type="GO" id="GO:0005737">
    <property type="term" value="C:cytoplasm"/>
    <property type="evidence" value="ECO:0007669"/>
    <property type="project" value="UniProtKB-SubCell"/>
</dbReference>
<evidence type="ECO:0000256" key="3">
    <source>
        <dbReference type="ARBA" id="ARBA00022490"/>
    </source>
</evidence>
<keyword evidence="6" id="KW-0539">Nucleus</keyword>
<dbReference type="EMBL" id="CAJVQA010005722">
    <property type="protein sequence ID" value="CAG8626683.1"/>
    <property type="molecule type" value="Genomic_DNA"/>
</dbReference>
<keyword evidence="4" id="KW-0132">Cell division</keyword>
<proteinExistence type="inferred from homology"/>
<evidence type="ECO:0000256" key="6">
    <source>
        <dbReference type="ARBA" id="ARBA00023242"/>
    </source>
</evidence>
<feature type="region of interest" description="Disordered" evidence="9">
    <location>
        <begin position="656"/>
        <end position="689"/>
    </location>
</feature>
<dbReference type="GO" id="GO:0051642">
    <property type="term" value="P:centrosome localization"/>
    <property type="evidence" value="ECO:0007669"/>
    <property type="project" value="TreeGrafter"/>
</dbReference>
<dbReference type="PANTHER" id="PTHR12955">
    <property type="entry name" value="SARCOMA ANTIGEN NY-SAR-95-RELATED"/>
    <property type="match status" value="1"/>
</dbReference>
<evidence type="ECO:0000313" key="10">
    <source>
        <dbReference type="EMBL" id="CAG8626683.1"/>
    </source>
</evidence>
<dbReference type="Pfam" id="PF10221">
    <property type="entry name" value="Mat89Bb"/>
    <property type="match status" value="1"/>
</dbReference>
<dbReference type="Proteomes" id="UP000789759">
    <property type="component" value="Unassembled WGS sequence"/>
</dbReference>
<name>A0A9N9D541_9GLOM</name>
<evidence type="ECO:0000256" key="2">
    <source>
        <dbReference type="ARBA" id="ARBA00004496"/>
    </source>
</evidence>
<dbReference type="AlphaFoldDB" id="A0A9N9D541"/>
<comment type="subcellular location">
    <subcellularLocation>
        <location evidence="2">Cytoplasm</location>
    </subcellularLocation>
    <subcellularLocation>
        <location evidence="1">Nucleus</location>
    </subcellularLocation>
</comment>
<evidence type="ECO:0000256" key="7">
    <source>
        <dbReference type="ARBA" id="ARBA00023306"/>
    </source>
</evidence>
<evidence type="ECO:0000256" key="5">
    <source>
        <dbReference type="ARBA" id="ARBA00022776"/>
    </source>
</evidence>
<gene>
    <name evidence="10" type="ORF">CPELLU_LOCUS8191</name>
</gene>
<evidence type="ECO:0000256" key="9">
    <source>
        <dbReference type="SAM" id="MobiDB-lite"/>
    </source>
</evidence>